<evidence type="ECO:0000313" key="3">
    <source>
        <dbReference type="Proteomes" id="UP000199445"/>
    </source>
</evidence>
<dbReference type="EMBL" id="FOSC01000001">
    <property type="protein sequence ID" value="SFJ27386.1"/>
    <property type="molecule type" value="Genomic_DNA"/>
</dbReference>
<dbReference type="RefSeq" id="WP_091700848.1">
    <property type="nucleotide sequence ID" value="NZ_BMYN01000011.1"/>
</dbReference>
<name>A0A1I3Q2K8_9GAMM</name>
<protein>
    <submittedName>
        <fullName evidence="2">Protein required for attachment to host cells</fullName>
    </submittedName>
</protein>
<proteinExistence type="predicted"/>
<feature type="region of interest" description="Disordered" evidence="1">
    <location>
        <begin position="38"/>
        <end position="80"/>
    </location>
</feature>
<organism evidence="2 3">
    <name type="scientific">Marinobacter persicus</name>
    <dbReference type="NCBI Taxonomy" id="930118"/>
    <lineage>
        <taxon>Bacteria</taxon>
        <taxon>Pseudomonadati</taxon>
        <taxon>Pseudomonadota</taxon>
        <taxon>Gammaproteobacteria</taxon>
        <taxon>Pseudomonadales</taxon>
        <taxon>Marinobacteraceae</taxon>
        <taxon>Marinobacter</taxon>
    </lineage>
</organism>
<feature type="compositionally biased region" description="Basic and acidic residues" evidence="1">
    <location>
        <begin position="38"/>
        <end position="56"/>
    </location>
</feature>
<evidence type="ECO:0000256" key="1">
    <source>
        <dbReference type="SAM" id="MobiDB-lite"/>
    </source>
</evidence>
<accession>A0A1I3Q2K8</accession>
<evidence type="ECO:0000313" key="2">
    <source>
        <dbReference type="EMBL" id="SFJ27386.1"/>
    </source>
</evidence>
<dbReference type="Proteomes" id="UP000199445">
    <property type="component" value="Unassembled WGS sequence"/>
</dbReference>
<dbReference type="OrthoDB" id="329419at2"/>
<gene>
    <name evidence="2" type="ORF">SAMN05216429_101374</name>
</gene>
<reference evidence="2 3" key="1">
    <citation type="submission" date="2016-10" db="EMBL/GenBank/DDBJ databases">
        <authorList>
            <person name="de Groot N.N."/>
        </authorList>
    </citation>
    <scope>NUCLEOTIDE SEQUENCE [LARGE SCALE GENOMIC DNA]</scope>
    <source>
        <strain evidence="2 3">IBRC-M 10445</strain>
    </source>
</reference>
<sequence length="151" mass="17207">MTRRDENPLAPKKLYILVADSAMARFFKAKTPVRSIEEILDHPHKEGRQRDSDIYTDRPGSNHSGAGGYQTYDRETDEDPENARFARELGEYLKKAHHEGRFDNLVLVAPPKFLGVLRHHLGKECMATVLKSIDKDLVSQDAVSITRHLEL</sequence>
<dbReference type="InterPro" id="IPR019291">
    <property type="entry name" value="Host_attachment_protein"/>
</dbReference>
<dbReference type="Pfam" id="PF10116">
    <property type="entry name" value="Host_attach"/>
    <property type="match status" value="1"/>
</dbReference>
<keyword evidence="3" id="KW-1185">Reference proteome</keyword>
<dbReference type="AlphaFoldDB" id="A0A1I3Q2K8"/>